<dbReference type="AlphaFoldDB" id="A0A9P4IG36"/>
<dbReference type="EMBL" id="ML978128">
    <property type="protein sequence ID" value="KAF2097546.1"/>
    <property type="molecule type" value="Genomic_DNA"/>
</dbReference>
<dbReference type="Proteomes" id="UP000799772">
    <property type="component" value="Unassembled WGS sequence"/>
</dbReference>
<dbReference type="Pfam" id="PF16862">
    <property type="entry name" value="Glyco_hydro_79C"/>
    <property type="match status" value="1"/>
</dbReference>
<evidence type="ECO:0000313" key="3">
    <source>
        <dbReference type="EMBL" id="KAF2097546.1"/>
    </source>
</evidence>
<gene>
    <name evidence="3" type="ORF">NA57DRAFT_58123</name>
</gene>
<name>A0A9P4IG36_9PEZI</name>
<protein>
    <recommendedName>
        <fullName evidence="2">Beta-glucuronidase C-terminal domain-containing protein</fullName>
    </recommendedName>
</protein>
<dbReference type="OrthoDB" id="2831684at2759"/>
<organism evidence="3 4">
    <name type="scientific">Rhizodiscina lignyota</name>
    <dbReference type="NCBI Taxonomy" id="1504668"/>
    <lineage>
        <taxon>Eukaryota</taxon>
        <taxon>Fungi</taxon>
        <taxon>Dikarya</taxon>
        <taxon>Ascomycota</taxon>
        <taxon>Pezizomycotina</taxon>
        <taxon>Dothideomycetes</taxon>
        <taxon>Pleosporomycetidae</taxon>
        <taxon>Aulographales</taxon>
        <taxon>Rhizodiscinaceae</taxon>
        <taxon>Rhizodiscina</taxon>
    </lineage>
</organism>
<sequence>MAVLTSFAVYTSLLFSIALAAPAPAKHISLPRQPPSSAVVVPKDLVSLSIEFKRLPKYAGDTKSPNTFSLNLLNNLKQVTGVFPVCRVGGNSQDDAIYNATQSDPEVDLPIPPGYIRQPASIGASFFDSYRVWPAKFIAGIDLARNDSIGVESVNKFTELSCKALGKNLFMWESGNEPDQYASNWGRRDPTFWTIENYVAQWKNYSSKVQDQVAKSCPQLRKSSSFFGPSMAGINSDPDGFGPVGAFVHGIDSNPKTPIQQISTHNYAGGAGLPGVSLQATLMNHTAIMNNIQGHLNIRSILASDGFKMPFTIGETNSLFGGGASGTSNTYGAGLWTADYSLWIGSVGIQRVQFHQSYGAAYSAWNPVEIGSSGPPATLAPYYGKIFAAKFIGSDSNAKIANIPIAGTDGLESMYAAYGRSGLERIAILNLKLYNSTDSTSTRDSRTYSVQLPQSNSNVRLERLQAAGADVTSGITFGGYSYDYALGNGKPVKVKSSNGVTTQKVKGSALSVTVADSEALLVTIL</sequence>
<evidence type="ECO:0000313" key="4">
    <source>
        <dbReference type="Proteomes" id="UP000799772"/>
    </source>
</evidence>
<comment type="caution">
    <text evidence="3">The sequence shown here is derived from an EMBL/GenBank/DDBJ whole genome shotgun (WGS) entry which is preliminary data.</text>
</comment>
<feature type="chain" id="PRO_5040122754" description="Beta-glucuronidase C-terminal domain-containing protein" evidence="1">
    <location>
        <begin position="21"/>
        <end position="525"/>
    </location>
</feature>
<accession>A0A9P4IG36</accession>
<keyword evidence="1" id="KW-0732">Signal</keyword>
<dbReference type="InterPro" id="IPR017853">
    <property type="entry name" value="GH"/>
</dbReference>
<dbReference type="PANTHER" id="PTHR36183">
    <property type="entry name" value="BETA-GLUCURONIDASE"/>
    <property type="match status" value="1"/>
</dbReference>
<dbReference type="PANTHER" id="PTHR36183:SF2">
    <property type="entry name" value="BETA-GLUCURONIDASE C-TERMINAL DOMAIN-CONTAINING PROTEIN"/>
    <property type="match status" value="1"/>
</dbReference>
<dbReference type="InterPro" id="IPR031728">
    <property type="entry name" value="GlcAase_C"/>
</dbReference>
<dbReference type="SUPFAM" id="SSF51445">
    <property type="entry name" value="(Trans)glycosidases"/>
    <property type="match status" value="1"/>
</dbReference>
<feature type="domain" description="Beta-glucuronidase C-terminal" evidence="2">
    <location>
        <begin position="415"/>
        <end position="521"/>
    </location>
</feature>
<evidence type="ECO:0000256" key="1">
    <source>
        <dbReference type="SAM" id="SignalP"/>
    </source>
</evidence>
<reference evidence="3" key="1">
    <citation type="journal article" date="2020" name="Stud. Mycol.">
        <title>101 Dothideomycetes genomes: a test case for predicting lifestyles and emergence of pathogens.</title>
        <authorList>
            <person name="Haridas S."/>
            <person name="Albert R."/>
            <person name="Binder M."/>
            <person name="Bloem J."/>
            <person name="Labutti K."/>
            <person name="Salamov A."/>
            <person name="Andreopoulos B."/>
            <person name="Baker S."/>
            <person name="Barry K."/>
            <person name="Bills G."/>
            <person name="Bluhm B."/>
            <person name="Cannon C."/>
            <person name="Castanera R."/>
            <person name="Culley D."/>
            <person name="Daum C."/>
            <person name="Ezra D."/>
            <person name="Gonzalez J."/>
            <person name="Henrissat B."/>
            <person name="Kuo A."/>
            <person name="Liang C."/>
            <person name="Lipzen A."/>
            <person name="Lutzoni F."/>
            <person name="Magnuson J."/>
            <person name="Mondo S."/>
            <person name="Nolan M."/>
            <person name="Ohm R."/>
            <person name="Pangilinan J."/>
            <person name="Park H.-J."/>
            <person name="Ramirez L."/>
            <person name="Alfaro M."/>
            <person name="Sun H."/>
            <person name="Tritt A."/>
            <person name="Yoshinaga Y."/>
            <person name="Zwiers L.-H."/>
            <person name="Turgeon B."/>
            <person name="Goodwin S."/>
            <person name="Spatafora J."/>
            <person name="Crous P."/>
            <person name="Grigoriev I."/>
        </authorList>
    </citation>
    <scope>NUCLEOTIDE SEQUENCE</scope>
    <source>
        <strain evidence="3">CBS 133067</strain>
    </source>
</reference>
<proteinExistence type="predicted"/>
<dbReference type="InterPro" id="IPR013780">
    <property type="entry name" value="Glyco_hydro_b"/>
</dbReference>
<dbReference type="Gene3D" id="2.60.40.1180">
    <property type="entry name" value="Golgi alpha-mannosidase II"/>
    <property type="match status" value="1"/>
</dbReference>
<dbReference type="Gene3D" id="3.20.20.80">
    <property type="entry name" value="Glycosidases"/>
    <property type="match status" value="1"/>
</dbReference>
<feature type="signal peptide" evidence="1">
    <location>
        <begin position="1"/>
        <end position="20"/>
    </location>
</feature>
<keyword evidence="4" id="KW-1185">Reference proteome</keyword>
<dbReference type="InterPro" id="IPR052974">
    <property type="entry name" value="GH79_Enzymes"/>
</dbReference>
<evidence type="ECO:0000259" key="2">
    <source>
        <dbReference type="Pfam" id="PF16862"/>
    </source>
</evidence>